<feature type="compositionally biased region" description="Polar residues" evidence="1">
    <location>
        <begin position="1"/>
        <end position="12"/>
    </location>
</feature>
<evidence type="ECO:0000313" key="3">
    <source>
        <dbReference type="EMBL" id="PPJ50237.1"/>
    </source>
</evidence>
<feature type="compositionally biased region" description="Polar residues" evidence="1">
    <location>
        <begin position="184"/>
        <end position="222"/>
    </location>
</feature>
<protein>
    <submittedName>
        <fullName evidence="3">Uncharacterized protein</fullName>
    </submittedName>
</protein>
<keyword evidence="2" id="KW-1133">Transmembrane helix</keyword>
<reference evidence="4" key="1">
    <citation type="journal article" date="2017" name="bioRxiv">
        <title>Conservation of a gene cluster reveals novel cercosporin biosynthetic mechanisms and extends production to the genus Colletotrichum.</title>
        <authorList>
            <person name="de Jonge R."/>
            <person name="Ebert M.K."/>
            <person name="Huitt-Roehl C.R."/>
            <person name="Pal P."/>
            <person name="Suttle J.C."/>
            <person name="Spanner R.E."/>
            <person name="Neubauer J.D."/>
            <person name="Jurick W.M.II."/>
            <person name="Stott K.A."/>
            <person name="Secor G.A."/>
            <person name="Thomma B.P.H.J."/>
            <person name="Van de Peer Y."/>
            <person name="Townsend C.A."/>
            <person name="Bolton M.D."/>
        </authorList>
    </citation>
    <scope>NUCLEOTIDE SEQUENCE [LARGE SCALE GENOMIC DNA]</scope>
    <source>
        <strain evidence="4">CBS538.71</strain>
    </source>
</reference>
<feature type="region of interest" description="Disordered" evidence="1">
    <location>
        <begin position="131"/>
        <end position="229"/>
    </location>
</feature>
<dbReference type="EMBL" id="PNEN01001790">
    <property type="protein sequence ID" value="PPJ50237.1"/>
    <property type="molecule type" value="Genomic_DNA"/>
</dbReference>
<sequence>MPAAERSQQLEASSKKAMAHLTRASDAEDLYQWSRQISSSIPRETLNEARKAVGAGADSKEFRTFVQTHHISSTPVEVDHPSSASIDSQGSDHCMQFTLPPVDFEPAIGQGNWVKYEKATGGIGPRERLARRANEWSNSDEEDEFKVNEEEDEGRGDDQDEGEEREEDEEDEVVIITGDEDTKSSWTLPTPENSEDSVSSAPSSGSEQAQNSLEEDTSQQAEDSIAEEVSTPTFQQWADQHELDLDDELADLARSGVDFNEKLLELDSSTGVYHCRIPNEIDFTYTPKGATTEVAFTLNDSGSIANARSFCETSPNAQETLIYPWHGPLVIRVQYHKPSTVFPDWPIGLAFAETSACTLGDIVEIALAMRLGAGKWKAKAFQYEWTEAMVKKAREEGMVHLLDGVVYSRWRQGDPEEDATVDAELFGGKNGDGKQLQEAVKSRQKTVEVQQGGLAEDGAEQTAEEIAAGQSVEAQVQDIDLEQDATAQNIASEAKMMLLAGALGLLLTAYMVFYC</sequence>
<feature type="transmembrane region" description="Helical" evidence="2">
    <location>
        <begin position="496"/>
        <end position="514"/>
    </location>
</feature>
<keyword evidence="2" id="KW-0812">Transmembrane</keyword>
<dbReference type="Proteomes" id="UP000237631">
    <property type="component" value="Unassembled WGS sequence"/>
</dbReference>
<keyword evidence="2" id="KW-0472">Membrane</keyword>
<proteinExistence type="predicted"/>
<evidence type="ECO:0000256" key="2">
    <source>
        <dbReference type="SAM" id="Phobius"/>
    </source>
</evidence>
<dbReference type="AlphaFoldDB" id="A0A2S6BRX0"/>
<gene>
    <name evidence="3" type="ORF">CBER1_07189</name>
</gene>
<keyword evidence="4" id="KW-1185">Reference proteome</keyword>
<feature type="region of interest" description="Disordered" evidence="1">
    <location>
        <begin position="1"/>
        <end position="21"/>
    </location>
</feature>
<evidence type="ECO:0000313" key="4">
    <source>
        <dbReference type="Proteomes" id="UP000237631"/>
    </source>
</evidence>
<comment type="caution">
    <text evidence="3">The sequence shown here is derived from an EMBL/GenBank/DDBJ whole genome shotgun (WGS) entry which is preliminary data.</text>
</comment>
<evidence type="ECO:0000256" key="1">
    <source>
        <dbReference type="SAM" id="MobiDB-lite"/>
    </source>
</evidence>
<organism evidence="3 4">
    <name type="scientific">Cercospora berteroae</name>
    <dbReference type="NCBI Taxonomy" id="357750"/>
    <lineage>
        <taxon>Eukaryota</taxon>
        <taxon>Fungi</taxon>
        <taxon>Dikarya</taxon>
        <taxon>Ascomycota</taxon>
        <taxon>Pezizomycotina</taxon>
        <taxon>Dothideomycetes</taxon>
        <taxon>Dothideomycetidae</taxon>
        <taxon>Mycosphaerellales</taxon>
        <taxon>Mycosphaerellaceae</taxon>
        <taxon>Cercospora</taxon>
    </lineage>
</organism>
<dbReference type="OrthoDB" id="3647806at2759"/>
<accession>A0A2S6BRX0</accession>
<feature type="compositionally biased region" description="Acidic residues" evidence="1">
    <location>
        <begin position="138"/>
        <end position="173"/>
    </location>
</feature>
<name>A0A2S6BRX0_9PEZI</name>